<evidence type="ECO:0000313" key="1">
    <source>
        <dbReference type="EMBL" id="CBI07947.1"/>
    </source>
</evidence>
<sequence>MSTSKVRVGEIQNAGSLRIALLALAALVLCAGVCRAQNNYEIQVYPSETIAPKTLLTELHSNYTVEGSTTTQYGQLPTQGQEHETLELTQGITKWSEVGFYVFTEEHNGTGVQWVGDHIRPRVRVPESWHWPVGLSLSNEIGYARAAYANPTWSWQMMPIIDKAMGKWYWAVNTTLDWGIHPTTLPPGQTQQQINYYYRDVSPHGVTFGPAATITYQPSRYYNFGIEYYGYYGELGNFVSLHNQQQQFFPVVNLFVSPKWEINFGAGWGATASTDHLIVKGILGHYFNWSDLRPKRL</sequence>
<reference evidence="1" key="1">
    <citation type="submission" date="2009-10" db="EMBL/GenBank/DDBJ databases">
        <title>Diversity of trophic interactions inside an arsenic-rich microbial ecosystem.</title>
        <authorList>
            <person name="Bertin P.N."/>
            <person name="Heinrich-Salmeron A."/>
            <person name="Pelletier E."/>
            <person name="Goulhen-Chollet F."/>
            <person name="Arsene-Ploetze F."/>
            <person name="Gallien S."/>
            <person name="Calteau A."/>
            <person name="Vallenet D."/>
            <person name="Casiot C."/>
            <person name="Chane-Woon-Ming B."/>
            <person name="Giloteaux L."/>
            <person name="Barakat M."/>
            <person name="Bonnefoy V."/>
            <person name="Bruneel O."/>
            <person name="Chandler M."/>
            <person name="Cleiss J."/>
            <person name="Duran R."/>
            <person name="Elbaz-Poulichet F."/>
            <person name="Fonknechten N."/>
            <person name="Lauga B."/>
            <person name="Mornico D."/>
            <person name="Ortet P."/>
            <person name="Schaeffer C."/>
            <person name="Siguier P."/>
            <person name="Alexander Thil Smith A."/>
            <person name="Van Dorsselaer A."/>
            <person name="Weissenbach J."/>
            <person name="Medigue C."/>
            <person name="Le Paslier D."/>
        </authorList>
    </citation>
    <scope>NUCLEOTIDE SEQUENCE</scope>
</reference>
<dbReference type="EMBL" id="CABQ01000163">
    <property type="protein sequence ID" value="CBI07947.1"/>
    <property type="molecule type" value="Genomic_DNA"/>
</dbReference>
<name>E6QL27_9ZZZZ</name>
<proteinExistence type="predicted"/>
<dbReference type="AlphaFoldDB" id="E6QL27"/>
<comment type="caution">
    <text evidence="1">The sequence shown here is derived from an EMBL/GenBank/DDBJ whole genome shotgun (WGS) entry which is preliminary data.</text>
</comment>
<organism evidence="1">
    <name type="scientific">mine drainage metagenome</name>
    <dbReference type="NCBI Taxonomy" id="410659"/>
    <lineage>
        <taxon>unclassified sequences</taxon>
        <taxon>metagenomes</taxon>
        <taxon>ecological metagenomes</taxon>
    </lineage>
</organism>
<accession>E6QL27</accession>
<gene>
    <name evidence="1" type="ORF">CARN6_1359</name>
</gene>
<protein>
    <submittedName>
        <fullName evidence="1">Uncharacterized protein</fullName>
    </submittedName>
</protein>